<gene>
    <name evidence="1" type="ORF">BJY01DRAFT_251343</name>
</gene>
<organism evidence="1 2">
    <name type="scientific">Aspergillus pseudoustus</name>
    <dbReference type="NCBI Taxonomy" id="1810923"/>
    <lineage>
        <taxon>Eukaryota</taxon>
        <taxon>Fungi</taxon>
        <taxon>Dikarya</taxon>
        <taxon>Ascomycota</taxon>
        <taxon>Pezizomycotina</taxon>
        <taxon>Eurotiomycetes</taxon>
        <taxon>Eurotiomycetidae</taxon>
        <taxon>Eurotiales</taxon>
        <taxon>Aspergillaceae</taxon>
        <taxon>Aspergillus</taxon>
        <taxon>Aspergillus subgen. Nidulantes</taxon>
    </lineage>
</organism>
<reference evidence="1 2" key="1">
    <citation type="submission" date="2024-07" db="EMBL/GenBank/DDBJ databases">
        <title>Section-level genome sequencing and comparative genomics of Aspergillus sections Usti and Cavernicolus.</title>
        <authorList>
            <consortium name="Lawrence Berkeley National Laboratory"/>
            <person name="Nybo J.L."/>
            <person name="Vesth T.C."/>
            <person name="Theobald S."/>
            <person name="Frisvad J.C."/>
            <person name="Larsen T.O."/>
            <person name="Kjaerboelling I."/>
            <person name="Rothschild-Mancinelli K."/>
            <person name="Lyhne E.K."/>
            <person name="Kogle M.E."/>
            <person name="Barry K."/>
            <person name="Clum A."/>
            <person name="Na H."/>
            <person name="Ledsgaard L."/>
            <person name="Lin J."/>
            <person name="Lipzen A."/>
            <person name="Kuo A."/>
            <person name="Riley R."/>
            <person name="Mondo S."/>
            <person name="Labutti K."/>
            <person name="Haridas S."/>
            <person name="Pangalinan J."/>
            <person name="Salamov A.A."/>
            <person name="Simmons B.A."/>
            <person name="Magnuson J.K."/>
            <person name="Chen J."/>
            <person name="Drula E."/>
            <person name="Henrissat B."/>
            <person name="Wiebenga A."/>
            <person name="Lubbers R.J."/>
            <person name="Gomes A.C."/>
            <person name="Makela M.R."/>
            <person name="Stajich J."/>
            <person name="Grigoriev I.V."/>
            <person name="Mortensen U.H."/>
            <person name="De Vries R.P."/>
            <person name="Baker S.E."/>
            <person name="Andersen M.R."/>
        </authorList>
    </citation>
    <scope>NUCLEOTIDE SEQUENCE [LARGE SCALE GENOMIC DNA]</scope>
    <source>
        <strain evidence="1 2">CBS 123904</strain>
    </source>
</reference>
<dbReference type="Proteomes" id="UP001610446">
    <property type="component" value="Unassembled WGS sequence"/>
</dbReference>
<name>A0ABR4JC53_9EURO</name>
<sequence>MSTPSPHTLRTHSITPTTLPTNTLTLTYMKSSKILILGPRPPAATTHDTSDGPPTEVPCTCLTVRGRLVICEEKILPFPMPGPMFPLAIVPAGANVVREIEHLLTAAVARNGPFWYETFLRDLHREIRLGRREGYMVTRGAAGDLARLLGHVEEEEDEEE</sequence>
<protein>
    <submittedName>
        <fullName evidence="1">Uncharacterized protein</fullName>
    </submittedName>
</protein>
<dbReference type="EMBL" id="JBFXLU010000157">
    <property type="protein sequence ID" value="KAL2837625.1"/>
    <property type="molecule type" value="Genomic_DNA"/>
</dbReference>
<proteinExistence type="predicted"/>
<accession>A0ABR4JC53</accession>
<comment type="caution">
    <text evidence="1">The sequence shown here is derived from an EMBL/GenBank/DDBJ whole genome shotgun (WGS) entry which is preliminary data.</text>
</comment>
<keyword evidence="2" id="KW-1185">Reference proteome</keyword>
<evidence type="ECO:0000313" key="2">
    <source>
        <dbReference type="Proteomes" id="UP001610446"/>
    </source>
</evidence>
<evidence type="ECO:0000313" key="1">
    <source>
        <dbReference type="EMBL" id="KAL2837625.1"/>
    </source>
</evidence>